<keyword evidence="2" id="KW-1185">Reference proteome</keyword>
<evidence type="ECO:0000313" key="2">
    <source>
        <dbReference type="Proteomes" id="UP000682951"/>
    </source>
</evidence>
<reference evidence="1 2" key="1">
    <citation type="submission" date="2021-04" db="EMBL/GenBank/DDBJ databases">
        <title>Molecular and phenotypic characterization and identification of bacterial isolates recovered from the Anatolian ground squirrels (Spermophilus xanthoprymnus) and which have the potential to form a new species in the Campylobacter genus.</title>
        <authorList>
            <person name="Aydin F."/>
            <person name="Abay S."/>
            <person name="Kayman T."/>
            <person name="Karakaya E."/>
            <person name="Mustak H.K."/>
            <person name="Mustak I.B."/>
            <person name="Bilgin N."/>
            <person name="Duzler A."/>
            <person name="Sahin O."/>
            <person name="Guran O."/>
            <person name="Saticioglu I.B."/>
        </authorList>
    </citation>
    <scope>NUCLEOTIDE SEQUENCE [LARGE SCALE GENOMIC DNA]</scope>
    <source>
        <strain evidence="2">faydin-G24</strain>
    </source>
</reference>
<dbReference type="RefSeq" id="WP_212141994.1">
    <property type="nucleotide sequence ID" value="NZ_JAGSSW010000004.1"/>
</dbReference>
<proteinExistence type="predicted"/>
<organism evidence="1 2">
    <name type="scientific">Campylobacter anatolicus</name>
    <dbReference type="NCBI Taxonomy" id="2829105"/>
    <lineage>
        <taxon>Bacteria</taxon>
        <taxon>Pseudomonadati</taxon>
        <taxon>Campylobacterota</taxon>
        <taxon>Epsilonproteobacteria</taxon>
        <taxon>Campylobacterales</taxon>
        <taxon>Campylobacteraceae</taxon>
        <taxon>Campylobacter</taxon>
    </lineage>
</organism>
<name>A0ABS5HK39_9BACT</name>
<accession>A0ABS5HK39</accession>
<dbReference type="Proteomes" id="UP000682951">
    <property type="component" value="Unassembled WGS sequence"/>
</dbReference>
<dbReference type="EMBL" id="JAGSSW010000004">
    <property type="protein sequence ID" value="MBR8463992.1"/>
    <property type="molecule type" value="Genomic_DNA"/>
</dbReference>
<sequence>MQNFKEWLDNFTSTNQISPNDTFTFTKKDGSKDVVKVSQILDFIVKSSEKEQDKFKASLEKMVRGK</sequence>
<evidence type="ECO:0000313" key="1">
    <source>
        <dbReference type="EMBL" id="MBR8463992.1"/>
    </source>
</evidence>
<gene>
    <name evidence="1" type="ORF">KDD93_05315</name>
</gene>
<comment type="caution">
    <text evidence="1">The sequence shown here is derived from an EMBL/GenBank/DDBJ whole genome shotgun (WGS) entry which is preliminary data.</text>
</comment>
<protein>
    <submittedName>
        <fullName evidence="1">Uncharacterized protein</fullName>
    </submittedName>
</protein>